<dbReference type="SUPFAM" id="SSF53474">
    <property type="entry name" value="alpha/beta-Hydrolases"/>
    <property type="match status" value="1"/>
</dbReference>
<reference evidence="3 4" key="1">
    <citation type="submission" date="2011-11" db="EMBL/GenBank/DDBJ databases">
        <title>The Noncontiguous Finished sequence of Saccharomonospora cyanea NA-134.</title>
        <authorList>
            <consortium name="US DOE Joint Genome Institute"/>
            <person name="Lucas S."/>
            <person name="Han J."/>
            <person name="Lapidus A."/>
            <person name="Cheng J.-F."/>
            <person name="Goodwin L."/>
            <person name="Pitluck S."/>
            <person name="Peters L."/>
            <person name="Ovchinnikova G."/>
            <person name="Lu M."/>
            <person name="Detter J.C."/>
            <person name="Han C."/>
            <person name="Tapia R."/>
            <person name="Land M."/>
            <person name="Hauser L."/>
            <person name="Kyrpides N."/>
            <person name="Ivanova N."/>
            <person name="Pagani I."/>
            <person name="Brambilla E.-M."/>
            <person name="Klenk H.-P."/>
            <person name="Woyke T."/>
        </authorList>
    </citation>
    <scope>NUCLEOTIDE SEQUENCE [LARGE SCALE GENOMIC DNA]</scope>
    <source>
        <strain evidence="3 4">NA-134</strain>
    </source>
</reference>
<feature type="domain" description="AB hydrolase-1" evidence="2">
    <location>
        <begin position="8"/>
        <end position="225"/>
    </location>
</feature>
<dbReference type="STRING" id="882082.SaccyDRAFT_0330"/>
<keyword evidence="1 3" id="KW-0378">Hydrolase</keyword>
<dbReference type="GO" id="GO:0016746">
    <property type="term" value="F:acyltransferase activity"/>
    <property type="evidence" value="ECO:0007669"/>
    <property type="project" value="UniProtKB-KW"/>
</dbReference>
<evidence type="ECO:0000313" key="3">
    <source>
        <dbReference type="EMBL" id="EHR59265.1"/>
    </source>
</evidence>
<dbReference type="GO" id="GO:0016020">
    <property type="term" value="C:membrane"/>
    <property type="evidence" value="ECO:0007669"/>
    <property type="project" value="TreeGrafter"/>
</dbReference>
<dbReference type="RefSeq" id="WP_005452992.1">
    <property type="nucleotide sequence ID" value="NZ_CM001440.1"/>
</dbReference>
<dbReference type="HOGENOM" id="CLU_020336_50_4_11"/>
<dbReference type="Pfam" id="PF12697">
    <property type="entry name" value="Abhydrolase_6"/>
    <property type="match status" value="1"/>
</dbReference>
<organism evidence="3 4">
    <name type="scientific">Saccharomonospora cyanea NA-134</name>
    <dbReference type="NCBI Taxonomy" id="882082"/>
    <lineage>
        <taxon>Bacteria</taxon>
        <taxon>Bacillati</taxon>
        <taxon>Actinomycetota</taxon>
        <taxon>Actinomycetes</taxon>
        <taxon>Pseudonocardiales</taxon>
        <taxon>Pseudonocardiaceae</taxon>
        <taxon>Saccharomonospora</taxon>
    </lineage>
</organism>
<dbReference type="PANTHER" id="PTHR43798">
    <property type="entry name" value="MONOACYLGLYCEROL LIPASE"/>
    <property type="match status" value="1"/>
</dbReference>
<dbReference type="InterPro" id="IPR050266">
    <property type="entry name" value="AB_hydrolase_sf"/>
</dbReference>
<dbReference type="EMBL" id="CM001440">
    <property type="protein sequence ID" value="EHR59265.1"/>
    <property type="molecule type" value="Genomic_DNA"/>
</dbReference>
<dbReference type="OrthoDB" id="5495375at2"/>
<dbReference type="eggNOG" id="COG1073">
    <property type="taxonomic scope" value="Bacteria"/>
</dbReference>
<gene>
    <name evidence="3" type="ORF">SaccyDRAFT_0330</name>
</gene>
<evidence type="ECO:0000313" key="4">
    <source>
        <dbReference type="Proteomes" id="UP000002791"/>
    </source>
</evidence>
<dbReference type="AlphaFoldDB" id="H5XE34"/>
<keyword evidence="3" id="KW-0808">Transferase</keyword>
<dbReference type="InterPro" id="IPR029058">
    <property type="entry name" value="AB_hydrolase_fold"/>
</dbReference>
<dbReference type="Gene3D" id="3.40.50.1820">
    <property type="entry name" value="alpha/beta hydrolase"/>
    <property type="match status" value="1"/>
</dbReference>
<dbReference type="Proteomes" id="UP000002791">
    <property type="component" value="Chromosome"/>
</dbReference>
<dbReference type="GO" id="GO:0016787">
    <property type="term" value="F:hydrolase activity"/>
    <property type="evidence" value="ECO:0007669"/>
    <property type="project" value="UniProtKB-KW"/>
</dbReference>
<dbReference type="InterPro" id="IPR000073">
    <property type="entry name" value="AB_hydrolase_1"/>
</dbReference>
<dbReference type="PANTHER" id="PTHR43798:SF31">
    <property type="entry name" value="AB HYDROLASE SUPERFAMILY PROTEIN YCLE"/>
    <property type="match status" value="1"/>
</dbReference>
<keyword evidence="3" id="KW-0012">Acyltransferase</keyword>
<protein>
    <submittedName>
        <fullName evidence="3">Putative hydrolase or acyltransferase of alpha/beta superfamily</fullName>
    </submittedName>
</protein>
<evidence type="ECO:0000256" key="1">
    <source>
        <dbReference type="ARBA" id="ARBA00022801"/>
    </source>
</evidence>
<proteinExistence type="predicted"/>
<evidence type="ECO:0000259" key="2">
    <source>
        <dbReference type="Pfam" id="PF12697"/>
    </source>
</evidence>
<keyword evidence="4" id="KW-1185">Reference proteome</keyword>
<sequence length="244" mass="26124">MTRTPLPVVFLHGIRVSGTMWRPQLNEVGKRRAVSAPDLPGHGRRRGQRFTMEAAVDAVAEEIDALGGRALVTGLSLGGYVGIAAAGRLGDRVAGLVGIGCTAIPHPSRTLPLRAASRFFRALPDGGAWLNQRVFASTVGRQAAAVIAERGFATEAMSDTLDALVGSDPLRDLERYGGPVWLVNGSRDHLRVDEQRFLEACVDGRLVIVPKAWHLVPLGAPHTVSRLVEEAAEHVERTTKPLAA</sequence>
<name>H5XE34_9PSEU</name>
<accession>H5XE34</accession>